<feature type="signal peptide" evidence="5">
    <location>
        <begin position="1"/>
        <end position="23"/>
    </location>
</feature>
<proteinExistence type="inferred from homology"/>
<comment type="similarity">
    <text evidence="2">Belongs to the major royal jelly protein family.</text>
</comment>
<evidence type="ECO:0000256" key="2">
    <source>
        <dbReference type="ARBA" id="ARBA00009127"/>
    </source>
</evidence>
<sequence length="963" mass="109255">MVPYYCRSTRSLLVLVCAVTVAADLMDVEYSWVYVDYTFPSPQHRDTAVKSRRFIPENCVVLDVDRFQGTSETKFYHNTGSKPSSLPKERVFVTVPRIKPGNPASLAEIVPGDRPQSVLLKPYPNWKANTIVENKLHCDDTIVSVFRTKIDNLGRFWVVDVGTLDQFETTARSVCSPKLLVFDLKNNDEVIRAYKFPPSQVRELSLFTNIEIDVRDTKGRNTFAYIADTTAYKLVVYDYKNDDSWVVDQAYFYPYPNKAHFNINGVAFDLMDGVIALALGPLKENNRKLYFHSFASTRESWVYTNVLQNKSIFQNGLIDGSGTFFVSSEVRDIQSSVEVMTNDGILIYASMDNSLSCWNSQDPFTTKNIYPIYKSDENFQFPSGMKLIGDKVWAVSCQLQNHFTSMATNRKSIKYRVLVGQVDELVKGTGCDKRVKFNAEDEDEFLIESFDGNLLREWRAVPNAGPWSYSRISRVFEDKGSAGQKTPNKAVVLTGNVNLHGSSKPTSLSYDCRMSMVDGQVTNPDCLSKTRRRNRIKLGPDSLSNCDAETMIIMMMSHFGLTQLFFFAAATTAIGAMEVKYSWVYVDYLFDSQQDRELAIKSGKFIQENCVILDVDVFEERVFVTVPRTKPGNIASIAELVRGTNSKSPLLRPFPNRKANLVVENHLNCDDTIVSVFRTKIDHLGRFWVLDVGTLDQFDPTARSVCPPKLLIFNLNNKDKIIRIYKFPPSQIEALSLLTNIEVDVRDSKGANTFAYISDTTAFKLIVYDYLNDDSWVVDQAYLYPYPTYTHFNVEGVTFELTDGVLGLALSPWTKNGRKLYFHSFASMRESWVDTSILQNKSLFQQGLVDGTNKFFVSPEIRKTQSSVEVMTCDGVLIYASMDSSLSCWNSRNALTIENTHEMYKNHQDFQFPTGMKIVKDKLWVVACQLQNQFSTTKPDPKSIKCRVLVDQLDGLINNAGCK</sequence>
<comment type="subcellular location">
    <subcellularLocation>
        <location evidence="1">Secreted</location>
    </subcellularLocation>
</comment>
<evidence type="ECO:0000256" key="4">
    <source>
        <dbReference type="ARBA" id="ARBA00023180"/>
    </source>
</evidence>
<protein>
    <submittedName>
        <fullName evidence="7">Uncharacterized protein LOC112693115</fullName>
    </submittedName>
</protein>
<keyword evidence="5" id="KW-0732">Signal</keyword>
<dbReference type="OrthoDB" id="8184345at2759"/>
<reference evidence="7" key="1">
    <citation type="submission" date="2025-08" db="UniProtKB">
        <authorList>
            <consortium name="RefSeq"/>
        </authorList>
    </citation>
    <scope>IDENTIFICATION</scope>
    <source>
        <tissue evidence="7">Whole body</tissue>
    </source>
</reference>
<evidence type="ECO:0000256" key="3">
    <source>
        <dbReference type="ARBA" id="ARBA00022525"/>
    </source>
</evidence>
<name>A0A8B8GMK9_9HEMI</name>
<feature type="chain" id="PRO_5034010997" evidence="5">
    <location>
        <begin position="24"/>
        <end position="963"/>
    </location>
</feature>
<evidence type="ECO:0000313" key="6">
    <source>
        <dbReference type="Proteomes" id="UP000694846"/>
    </source>
</evidence>
<dbReference type="AlphaFoldDB" id="A0A8B8GMK9"/>
<dbReference type="RefSeq" id="XP_025423826.1">
    <property type="nucleotide sequence ID" value="XM_025568041.1"/>
</dbReference>
<dbReference type="PRINTS" id="PR01366">
    <property type="entry name" value="ROYALJELLY"/>
</dbReference>
<gene>
    <name evidence="7" type="primary">LOC112693115</name>
</gene>
<dbReference type="Pfam" id="PF03022">
    <property type="entry name" value="MRJP"/>
    <property type="match status" value="2"/>
</dbReference>
<dbReference type="PANTHER" id="PTHR10009:SF7">
    <property type="entry name" value="GH10609P-RELATED"/>
    <property type="match status" value="1"/>
</dbReference>
<keyword evidence="3" id="KW-0964">Secreted</keyword>
<keyword evidence="6" id="KW-1185">Reference proteome</keyword>
<evidence type="ECO:0000256" key="5">
    <source>
        <dbReference type="SAM" id="SignalP"/>
    </source>
</evidence>
<dbReference type="GO" id="GO:0005576">
    <property type="term" value="C:extracellular region"/>
    <property type="evidence" value="ECO:0007669"/>
    <property type="project" value="UniProtKB-SubCell"/>
</dbReference>
<dbReference type="Proteomes" id="UP000694846">
    <property type="component" value="Unplaced"/>
</dbReference>
<dbReference type="InterPro" id="IPR011042">
    <property type="entry name" value="6-blade_b-propeller_TolB-like"/>
</dbReference>
<dbReference type="PANTHER" id="PTHR10009">
    <property type="entry name" value="PROTEIN YELLOW-RELATED"/>
    <property type="match status" value="1"/>
</dbReference>
<keyword evidence="4" id="KW-0325">Glycoprotein</keyword>
<dbReference type="Gene3D" id="2.120.10.30">
    <property type="entry name" value="TolB, C-terminal domain"/>
    <property type="match status" value="2"/>
</dbReference>
<evidence type="ECO:0000313" key="7">
    <source>
        <dbReference type="RefSeq" id="XP_025423826.1"/>
    </source>
</evidence>
<organism evidence="6 7">
    <name type="scientific">Sipha flava</name>
    <name type="common">yellow sugarcane aphid</name>
    <dbReference type="NCBI Taxonomy" id="143950"/>
    <lineage>
        <taxon>Eukaryota</taxon>
        <taxon>Metazoa</taxon>
        <taxon>Ecdysozoa</taxon>
        <taxon>Arthropoda</taxon>
        <taxon>Hexapoda</taxon>
        <taxon>Insecta</taxon>
        <taxon>Pterygota</taxon>
        <taxon>Neoptera</taxon>
        <taxon>Paraneoptera</taxon>
        <taxon>Hemiptera</taxon>
        <taxon>Sternorrhyncha</taxon>
        <taxon>Aphidomorpha</taxon>
        <taxon>Aphidoidea</taxon>
        <taxon>Aphididae</taxon>
        <taxon>Sipha</taxon>
    </lineage>
</organism>
<dbReference type="InterPro" id="IPR017996">
    <property type="entry name" value="MRJP/yellow-related"/>
</dbReference>
<accession>A0A8B8GMK9</accession>
<evidence type="ECO:0000256" key="1">
    <source>
        <dbReference type="ARBA" id="ARBA00004613"/>
    </source>
</evidence>
<dbReference type="GeneID" id="112693115"/>